<keyword evidence="2" id="KW-1185">Reference proteome</keyword>
<name>A0ABD0QGL2_CIRMR</name>
<gene>
    <name evidence="1" type="ORF">M9458_021056</name>
</gene>
<accession>A0ABD0QGL2</accession>
<evidence type="ECO:0000313" key="1">
    <source>
        <dbReference type="EMBL" id="KAL0185359.1"/>
    </source>
</evidence>
<dbReference type="EMBL" id="JAMKFB020000009">
    <property type="protein sequence ID" value="KAL0185359.1"/>
    <property type="molecule type" value="Genomic_DNA"/>
</dbReference>
<dbReference type="AlphaFoldDB" id="A0ABD0QGL2"/>
<sequence length="83" mass="9482">MASCSQPHEPRCLPLHIMKQLLSDRQREWWDAAYSLIHKRAPPEMTAKLRPVVQLGLGTLRAGEEHGLQPALLIHWAKHLTDT</sequence>
<dbReference type="Proteomes" id="UP001529510">
    <property type="component" value="Unassembled WGS sequence"/>
</dbReference>
<reference evidence="1 2" key="1">
    <citation type="submission" date="2024-05" db="EMBL/GenBank/DDBJ databases">
        <title>Genome sequencing and assembly of Indian major carp, Cirrhinus mrigala (Hamilton, 1822).</title>
        <authorList>
            <person name="Mohindra V."/>
            <person name="Chowdhury L.M."/>
            <person name="Lal K."/>
            <person name="Jena J.K."/>
        </authorList>
    </citation>
    <scope>NUCLEOTIDE SEQUENCE [LARGE SCALE GENOMIC DNA]</scope>
    <source>
        <strain evidence="1">CM1030</strain>
        <tissue evidence="1">Blood</tissue>
    </source>
</reference>
<proteinExistence type="predicted"/>
<evidence type="ECO:0000313" key="2">
    <source>
        <dbReference type="Proteomes" id="UP001529510"/>
    </source>
</evidence>
<organism evidence="1 2">
    <name type="scientific">Cirrhinus mrigala</name>
    <name type="common">Mrigala</name>
    <dbReference type="NCBI Taxonomy" id="683832"/>
    <lineage>
        <taxon>Eukaryota</taxon>
        <taxon>Metazoa</taxon>
        <taxon>Chordata</taxon>
        <taxon>Craniata</taxon>
        <taxon>Vertebrata</taxon>
        <taxon>Euteleostomi</taxon>
        <taxon>Actinopterygii</taxon>
        <taxon>Neopterygii</taxon>
        <taxon>Teleostei</taxon>
        <taxon>Ostariophysi</taxon>
        <taxon>Cypriniformes</taxon>
        <taxon>Cyprinidae</taxon>
        <taxon>Labeoninae</taxon>
        <taxon>Labeonini</taxon>
        <taxon>Cirrhinus</taxon>
    </lineage>
</organism>
<comment type="caution">
    <text evidence="1">The sequence shown here is derived from an EMBL/GenBank/DDBJ whole genome shotgun (WGS) entry which is preliminary data.</text>
</comment>
<protein>
    <submittedName>
        <fullName evidence="1">Uncharacterized protein</fullName>
    </submittedName>
</protein>
<feature type="non-terminal residue" evidence="1">
    <location>
        <position position="83"/>
    </location>
</feature>